<dbReference type="EMBL" id="BTRK01000005">
    <property type="protein sequence ID" value="GMR53754.1"/>
    <property type="molecule type" value="Genomic_DNA"/>
</dbReference>
<dbReference type="EMBL" id="BTRK01000005">
    <property type="protein sequence ID" value="GMR53824.1"/>
    <property type="molecule type" value="Genomic_DNA"/>
</dbReference>
<evidence type="ECO:0000313" key="6">
    <source>
        <dbReference type="EMBL" id="GMR53708.1"/>
    </source>
</evidence>
<proteinExistence type="predicted"/>
<dbReference type="EMBL" id="BTRK01000005">
    <property type="protein sequence ID" value="GMR53708.1"/>
    <property type="molecule type" value="Genomic_DNA"/>
</dbReference>
<evidence type="ECO:0000313" key="9">
    <source>
        <dbReference type="EMBL" id="GMR53824.1"/>
    </source>
</evidence>
<dbReference type="EMBL" id="BTRK01000005">
    <property type="protein sequence ID" value="GMR53820.1"/>
    <property type="molecule type" value="Genomic_DNA"/>
</dbReference>
<dbReference type="EMBL" id="BTRK01000002">
    <property type="protein sequence ID" value="GMR39134.1"/>
    <property type="molecule type" value="Genomic_DNA"/>
</dbReference>
<keyword evidence="1" id="KW-0472">Membrane</keyword>
<gene>
    <name evidence="2" type="ORF">PMAYCL1PPCAC_09329</name>
    <name evidence="3" type="ORF">PMAYCL1PPCAC_10479</name>
    <name evidence="4" type="ORF">PMAYCL1PPCAC_10676</name>
    <name evidence="5" type="ORF">PMAYCL1PPCAC_15718</name>
    <name evidence="6" type="ORF">PMAYCL1PPCAC_23903</name>
    <name evidence="7" type="ORF">PMAYCL1PPCAC_23949</name>
    <name evidence="8" type="ORF">PMAYCL1PPCAC_24015</name>
    <name evidence="9" type="ORF">PMAYCL1PPCAC_24019</name>
    <name evidence="10" type="ORF">PMAYCL1PPCAC_25647</name>
</gene>
<evidence type="ECO:0000313" key="5">
    <source>
        <dbReference type="EMBL" id="GMR45523.1"/>
    </source>
</evidence>
<dbReference type="AlphaFoldDB" id="A0AAN5D006"/>
<dbReference type="EMBL" id="BTRK01000004">
    <property type="protein sequence ID" value="GMR45523.1"/>
    <property type="molecule type" value="Genomic_DNA"/>
</dbReference>
<evidence type="ECO:0000313" key="10">
    <source>
        <dbReference type="EMBL" id="GMR55452.1"/>
    </source>
</evidence>
<evidence type="ECO:0000313" key="2">
    <source>
        <dbReference type="EMBL" id="GMR39134.1"/>
    </source>
</evidence>
<dbReference type="EMBL" id="BTRK01000003">
    <property type="protein sequence ID" value="GMR40284.1"/>
    <property type="molecule type" value="Genomic_DNA"/>
</dbReference>
<dbReference type="EMBL" id="BTRK01000005">
    <property type="protein sequence ID" value="GMR55452.1"/>
    <property type="molecule type" value="Genomic_DNA"/>
</dbReference>
<keyword evidence="1" id="KW-0812">Transmembrane</keyword>
<sequence>RMNRRFPPNCTVHSSLQIQLAKVSLEAMRSSTYLYRFCIWVGLMVGTFFSEYVFTPFISINLLRTYRVMGIPYSSFNSSII</sequence>
<evidence type="ECO:0000313" key="8">
    <source>
        <dbReference type="EMBL" id="GMR53820.1"/>
    </source>
</evidence>
<evidence type="ECO:0000313" key="3">
    <source>
        <dbReference type="EMBL" id="GMR40284.1"/>
    </source>
</evidence>
<name>A0AAN5D006_9BILA</name>
<keyword evidence="1" id="KW-1133">Transmembrane helix</keyword>
<evidence type="ECO:0000313" key="7">
    <source>
        <dbReference type="EMBL" id="GMR53754.1"/>
    </source>
</evidence>
<evidence type="ECO:0000313" key="11">
    <source>
        <dbReference type="Proteomes" id="UP001328107"/>
    </source>
</evidence>
<dbReference type="Proteomes" id="UP001328107">
    <property type="component" value="Unassembled WGS sequence"/>
</dbReference>
<keyword evidence="11" id="KW-1185">Reference proteome</keyword>
<evidence type="ECO:0000313" key="4">
    <source>
        <dbReference type="EMBL" id="GMR40481.1"/>
    </source>
</evidence>
<dbReference type="EMBL" id="BTRK01000003">
    <property type="protein sequence ID" value="GMR40481.1"/>
    <property type="molecule type" value="Genomic_DNA"/>
</dbReference>
<feature type="non-terminal residue" evidence="9">
    <location>
        <position position="1"/>
    </location>
</feature>
<reference evidence="9" key="2">
    <citation type="submission" date="2023-06" db="EMBL/GenBank/DDBJ databases">
        <title>Genome assembly of Pristionchus species.</title>
        <authorList>
            <person name="Yoshida K."/>
            <person name="Sommer R.J."/>
        </authorList>
    </citation>
    <scope>NUCLEOTIDE SEQUENCE</scope>
    <source>
        <strain evidence="9 11">RS5460</strain>
    </source>
</reference>
<comment type="caution">
    <text evidence="9">The sequence shown here is derived from an EMBL/GenBank/DDBJ whole genome shotgun (WGS) entry which is preliminary data.</text>
</comment>
<accession>A0AAN5D006</accession>
<reference evidence="11" key="1">
    <citation type="submission" date="2022-10" db="EMBL/GenBank/DDBJ databases">
        <title>Genome assembly of Pristionchus species.</title>
        <authorList>
            <person name="Yoshida K."/>
            <person name="Sommer R.J."/>
        </authorList>
    </citation>
    <scope>NUCLEOTIDE SEQUENCE [LARGE SCALE GENOMIC DNA]</scope>
    <source>
        <strain evidence="2 11">RS5460</strain>
    </source>
</reference>
<protein>
    <submittedName>
        <fullName evidence="9">Uncharacterized protein</fullName>
    </submittedName>
</protein>
<organism evidence="9 11">
    <name type="scientific">Pristionchus mayeri</name>
    <dbReference type="NCBI Taxonomy" id="1317129"/>
    <lineage>
        <taxon>Eukaryota</taxon>
        <taxon>Metazoa</taxon>
        <taxon>Ecdysozoa</taxon>
        <taxon>Nematoda</taxon>
        <taxon>Chromadorea</taxon>
        <taxon>Rhabditida</taxon>
        <taxon>Rhabditina</taxon>
        <taxon>Diplogasteromorpha</taxon>
        <taxon>Diplogasteroidea</taxon>
        <taxon>Neodiplogasteridae</taxon>
        <taxon>Pristionchus</taxon>
    </lineage>
</organism>
<evidence type="ECO:0000256" key="1">
    <source>
        <dbReference type="SAM" id="Phobius"/>
    </source>
</evidence>
<feature type="transmembrane region" description="Helical" evidence="1">
    <location>
        <begin position="33"/>
        <end position="54"/>
    </location>
</feature>